<dbReference type="InterPro" id="IPR027417">
    <property type="entry name" value="P-loop_NTPase"/>
</dbReference>
<dbReference type="NCBIfam" id="TIGR03263">
    <property type="entry name" value="guanyl_kin"/>
    <property type="match status" value="1"/>
</dbReference>
<comment type="caution">
    <text evidence="15">The sequence shown here is derived from an EMBL/GenBank/DDBJ whole genome shotgun (WGS) entry which is preliminary data.</text>
</comment>
<evidence type="ECO:0000256" key="13">
    <source>
        <dbReference type="HAMAP-Rule" id="MF_00328"/>
    </source>
</evidence>
<dbReference type="FunFam" id="3.30.63.10:FF:000002">
    <property type="entry name" value="Guanylate kinase 1"/>
    <property type="match status" value="1"/>
</dbReference>
<dbReference type="SMART" id="SM00072">
    <property type="entry name" value="GuKc"/>
    <property type="match status" value="1"/>
</dbReference>
<keyword evidence="7 13" id="KW-0808">Transferase</keyword>
<dbReference type="FunFam" id="3.40.50.300:FF:000855">
    <property type="entry name" value="Guanylate kinase"/>
    <property type="match status" value="1"/>
</dbReference>
<dbReference type="PROSITE" id="PS00856">
    <property type="entry name" value="GUANYLATE_KINASE_1"/>
    <property type="match status" value="1"/>
</dbReference>
<comment type="subcellular location">
    <subcellularLocation>
        <location evidence="2 13">Cytoplasm</location>
    </subcellularLocation>
</comment>
<dbReference type="InterPro" id="IPR020590">
    <property type="entry name" value="Guanylate_kinase_CS"/>
</dbReference>
<dbReference type="InterPro" id="IPR017665">
    <property type="entry name" value="Guanylate_kinase"/>
</dbReference>
<evidence type="ECO:0000256" key="3">
    <source>
        <dbReference type="ARBA" id="ARBA00005790"/>
    </source>
</evidence>
<keyword evidence="10 13" id="KW-0067">ATP-binding</keyword>
<evidence type="ECO:0000256" key="10">
    <source>
        <dbReference type="ARBA" id="ARBA00022840"/>
    </source>
</evidence>
<gene>
    <name evidence="13" type="primary">gmk</name>
    <name evidence="15" type="ORF">J2T57_002503</name>
</gene>
<dbReference type="RefSeq" id="WP_253478683.1">
    <property type="nucleotide sequence ID" value="NZ_JALJXV010000005.1"/>
</dbReference>
<proteinExistence type="inferred from homology"/>
<evidence type="ECO:0000256" key="8">
    <source>
        <dbReference type="ARBA" id="ARBA00022741"/>
    </source>
</evidence>
<evidence type="ECO:0000313" key="15">
    <source>
        <dbReference type="EMBL" id="MCP1675355.1"/>
    </source>
</evidence>
<dbReference type="PROSITE" id="PS50052">
    <property type="entry name" value="GUANYLATE_KINASE_2"/>
    <property type="match status" value="1"/>
</dbReference>
<dbReference type="AlphaFoldDB" id="A0AAE3G3Z8"/>
<evidence type="ECO:0000256" key="4">
    <source>
        <dbReference type="ARBA" id="ARBA00012961"/>
    </source>
</evidence>
<dbReference type="HAMAP" id="MF_00328">
    <property type="entry name" value="Guanylate_kinase"/>
    <property type="match status" value="1"/>
</dbReference>
<evidence type="ECO:0000256" key="7">
    <source>
        <dbReference type="ARBA" id="ARBA00022679"/>
    </source>
</evidence>
<feature type="binding site" evidence="13">
    <location>
        <begin position="10"/>
        <end position="17"/>
    </location>
    <ligand>
        <name>ATP</name>
        <dbReference type="ChEBI" id="CHEBI:30616"/>
    </ligand>
</feature>
<comment type="catalytic activity">
    <reaction evidence="12 13">
        <text>GMP + ATP = GDP + ADP</text>
        <dbReference type="Rhea" id="RHEA:20780"/>
        <dbReference type="ChEBI" id="CHEBI:30616"/>
        <dbReference type="ChEBI" id="CHEBI:58115"/>
        <dbReference type="ChEBI" id="CHEBI:58189"/>
        <dbReference type="ChEBI" id="CHEBI:456216"/>
        <dbReference type="EC" id="2.7.4.8"/>
    </reaction>
</comment>
<keyword evidence="6 13" id="KW-0963">Cytoplasm</keyword>
<comment type="similarity">
    <text evidence="3 13">Belongs to the guanylate kinase family.</text>
</comment>
<evidence type="ECO:0000313" key="16">
    <source>
        <dbReference type="Proteomes" id="UP001205843"/>
    </source>
</evidence>
<evidence type="ECO:0000256" key="5">
    <source>
        <dbReference type="ARBA" id="ARBA00016296"/>
    </source>
</evidence>
<dbReference type="CDD" id="cd00071">
    <property type="entry name" value="GMPK"/>
    <property type="match status" value="1"/>
</dbReference>
<evidence type="ECO:0000256" key="6">
    <source>
        <dbReference type="ARBA" id="ARBA00022490"/>
    </source>
</evidence>
<dbReference type="Pfam" id="PF00625">
    <property type="entry name" value="Guanylate_kin"/>
    <property type="match status" value="1"/>
</dbReference>
<dbReference type="EMBL" id="JALJXV010000005">
    <property type="protein sequence ID" value="MCP1675355.1"/>
    <property type="molecule type" value="Genomic_DNA"/>
</dbReference>
<dbReference type="InterPro" id="IPR008144">
    <property type="entry name" value="Guanylate_kin-like_dom"/>
</dbReference>
<dbReference type="InterPro" id="IPR008145">
    <property type="entry name" value="GK/Ca_channel_bsu"/>
</dbReference>
<dbReference type="PANTHER" id="PTHR23117">
    <property type="entry name" value="GUANYLATE KINASE-RELATED"/>
    <property type="match status" value="1"/>
</dbReference>
<accession>A0AAE3G3Z8</accession>
<comment type="function">
    <text evidence="1 13">Essential for recycling GMP and indirectly, cGMP.</text>
</comment>
<keyword evidence="9 13" id="KW-0418">Kinase</keyword>
<evidence type="ECO:0000256" key="9">
    <source>
        <dbReference type="ARBA" id="ARBA00022777"/>
    </source>
</evidence>
<dbReference type="GO" id="GO:0005829">
    <property type="term" value="C:cytosol"/>
    <property type="evidence" value="ECO:0007669"/>
    <property type="project" value="TreeGrafter"/>
</dbReference>
<reference evidence="15" key="1">
    <citation type="submission" date="2022-03" db="EMBL/GenBank/DDBJ databases">
        <title>Genomic Encyclopedia of Type Strains, Phase III (KMG-III): the genomes of soil and plant-associated and newly described type strains.</title>
        <authorList>
            <person name="Whitman W."/>
        </authorList>
    </citation>
    <scope>NUCLEOTIDE SEQUENCE</scope>
    <source>
        <strain evidence="15">ANL 6-2</strain>
    </source>
</reference>
<evidence type="ECO:0000256" key="1">
    <source>
        <dbReference type="ARBA" id="ARBA00003531"/>
    </source>
</evidence>
<dbReference type="Gene3D" id="3.40.50.300">
    <property type="entry name" value="P-loop containing nucleotide triphosphate hydrolases"/>
    <property type="match status" value="2"/>
</dbReference>
<protein>
    <recommendedName>
        <fullName evidence="5 13">Guanylate kinase</fullName>
        <ecNumber evidence="4 13">2.7.4.8</ecNumber>
    </recommendedName>
    <alternativeName>
        <fullName evidence="11 13">GMP kinase</fullName>
    </alternativeName>
</protein>
<name>A0AAE3G3Z8_9GAMM</name>
<evidence type="ECO:0000259" key="14">
    <source>
        <dbReference type="PROSITE" id="PS50052"/>
    </source>
</evidence>
<feature type="domain" description="Guanylate kinase-like" evidence="14">
    <location>
        <begin position="3"/>
        <end position="181"/>
    </location>
</feature>
<evidence type="ECO:0000256" key="11">
    <source>
        <dbReference type="ARBA" id="ARBA00030128"/>
    </source>
</evidence>
<sequence length="205" mass="23518">MTGTLYIVSAPSGAGKTSLVNALVQRLPDVRLSVSHTTRPRRSGEQDGLHYHFVDADTFDRMVREHAFLEHAQVFGNRYGTARGPLLMQLEAGQDVILEIDWQGAQQVRDAMPEAVTIFILPPSRDELERRLRGRGQDSEEVIARRMREAVNEISHYAEYDYLLVNEDFEQALDELMAILQTRRLRFASQRVRLREQLRELLGSL</sequence>
<dbReference type="Proteomes" id="UP001205843">
    <property type="component" value="Unassembled WGS sequence"/>
</dbReference>
<organism evidence="15 16">
    <name type="scientific">Natronocella acetinitrilica</name>
    <dbReference type="NCBI Taxonomy" id="414046"/>
    <lineage>
        <taxon>Bacteria</taxon>
        <taxon>Pseudomonadati</taxon>
        <taxon>Pseudomonadota</taxon>
        <taxon>Gammaproteobacteria</taxon>
        <taxon>Chromatiales</taxon>
        <taxon>Ectothiorhodospiraceae</taxon>
        <taxon>Natronocella</taxon>
    </lineage>
</organism>
<dbReference type="GO" id="GO:0005524">
    <property type="term" value="F:ATP binding"/>
    <property type="evidence" value="ECO:0007669"/>
    <property type="project" value="UniProtKB-UniRule"/>
</dbReference>
<keyword evidence="16" id="KW-1185">Reference proteome</keyword>
<dbReference type="PANTHER" id="PTHR23117:SF13">
    <property type="entry name" value="GUANYLATE KINASE"/>
    <property type="match status" value="1"/>
</dbReference>
<evidence type="ECO:0000256" key="12">
    <source>
        <dbReference type="ARBA" id="ARBA00048594"/>
    </source>
</evidence>
<dbReference type="GO" id="GO:0004385">
    <property type="term" value="F:GMP kinase activity"/>
    <property type="evidence" value="ECO:0007669"/>
    <property type="project" value="UniProtKB-UniRule"/>
</dbReference>
<dbReference type="EC" id="2.7.4.8" evidence="4 13"/>
<dbReference type="Gene3D" id="3.30.63.10">
    <property type="entry name" value="Guanylate Kinase phosphate binding domain"/>
    <property type="match status" value="1"/>
</dbReference>
<dbReference type="SUPFAM" id="SSF52540">
    <property type="entry name" value="P-loop containing nucleoside triphosphate hydrolases"/>
    <property type="match status" value="1"/>
</dbReference>
<keyword evidence="8 13" id="KW-0547">Nucleotide-binding</keyword>
<evidence type="ECO:0000256" key="2">
    <source>
        <dbReference type="ARBA" id="ARBA00004496"/>
    </source>
</evidence>